<sequence length="340" mass="35737">MTVTPEAKQNAPQNVGHTPAPASSADLAVARRVLEIEATALHELAESLDGAFCAAIDLIEGLKGRLVITGMGKSGHIAKKIAATFASTGTPSFFVHPAEASHGDLGMIGKDDGVLALSNSGETPELSDIIAFTRRFNVPLIGMTRKPHSSLAMQSDCPLVLPASPEACPNKQAPTTSTTAMLACADALAVTLMERRGFSAEDFRTFHPGGKLGQRLLHVRDVMHPADSLPLIAKDALMSEALVTMTSHSFGCVGVLGDRGELIGIVTDGDLRRHMANNIVAMKVMDVMTAGPKVTSEMALAVEALAIMNDRSITALFVLDEAQVPVGLVHIHDLLRSGVA</sequence>
<evidence type="ECO:0000313" key="11">
    <source>
        <dbReference type="EMBL" id="PKR58979.1"/>
    </source>
</evidence>
<evidence type="ECO:0000259" key="10">
    <source>
        <dbReference type="PROSITE" id="PS51464"/>
    </source>
</evidence>
<dbReference type="InterPro" id="IPR046348">
    <property type="entry name" value="SIS_dom_sf"/>
</dbReference>
<accession>A0A2N3L849</accession>
<dbReference type="PANTHER" id="PTHR42745:SF1">
    <property type="entry name" value="ARABINOSE 5-PHOSPHATE ISOMERASE KDSD"/>
    <property type="match status" value="1"/>
</dbReference>
<feature type="binding site" evidence="5">
    <location>
        <position position="96"/>
    </location>
    <ligand>
        <name>Zn(2+)</name>
        <dbReference type="ChEBI" id="CHEBI:29105"/>
    </ligand>
</feature>
<feature type="region of interest" description="Disordered" evidence="8">
    <location>
        <begin position="1"/>
        <end position="22"/>
    </location>
</feature>
<dbReference type="PROSITE" id="PS51371">
    <property type="entry name" value="CBS"/>
    <property type="match status" value="2"/>
</dbReference>
<keyword evidence="5" id="KW-0862">Zinc</keyword>
<dbReference type="GO" id="GO:0046872">
    <property type="term" value="F:metal ion binding"/>
    <property type="evidence" value="ECO:0007669"/>
    <property type="project" value="UniProtKB-KW"/>
</dbReference>
<dbReference type="GO" id="GO:0097367">
    <property type="term" value="F:carbohydrate derivative binding"/>
    <property type="evidence" value="ECO:0007669"/>
    <property type="project" value="InterPro"/>
</dbReference>
<dbReference type="SUPFAM" id="SSF53697">
    <property type="entry name" value="SIS domain"/>
    <property type="match status" value="1"/>
</dbReference>
<dbReference type="CDD" id="cd04604">
    <property type="entry name" value="CBS_pair_SIS_assoc"/>
    <property type="match status" value="1"/>
</dbReference>
<dbReference type="NCBIfam" id="TIGR00393">
    <property type="entry name" value="kpsF"/>
    <property type="match status" value="1"/>
</dbReference>
<dbReference type="InterPro" id="IPR000644">
    <property type="entry name" value="CBS_dom"/>
</dbReference>
<organism evidence="11 12">
    <name type="scientific">Thalassospira lohafexi</name>
    <dbReference type="NCBI Taxonomy" id="744227"/>
    <lineage>
        <taxon>Bacteria</taxon>
        <taxon>Pseudomonadati</taxon>
        <taxon>Pseudomonadota</taxon>
        <taxon>Alphaproteobacteria</taxon>
        <taxon>Rhodospirillales</taxon>
        <taxon>Thalassospiraceae</taxon>
        <taxon>Thalassospira</taxon>
    </lineage>
</organism>
<evidence type="ECO:0000256" key="2">
    <source>
        <dbReference type="ARBA" id="ARBA00022737"/>
    </source>
</evidence>
<keyword evidence="5" id="KW-0479">Metal-binding</keyword>
<evidence type="ECO:0000256" key="3">
    <source>
        <dbReference type="ARBA" id="ARBA00023122"/>
    </source>
</evidence>
<dbReference type="PANTHER" id="PTHR42745">
    <property type="match status" value="1"/>
</dbReference>
<feature type="site" description="Catalytically relevant" evidence="6">
    <location>
        <position position="207"/>
    </location>
</feature>
<proteinExistence type="inferred from homology"/>
<evidence type="ECO:0000256" key="6">
    <source>
        <dbReference type="PIRSR" id="PIRSR004692-3"/>
    </source>
</evidence>
<dbReference type="PROSITE" id="PS51464">
    <property type="entry name" value="SIS"/>
    <property type="match status" value="1"/>
</dbReference>
<dbReference type="FunFam" id="3.40.50.10490:FF:000011">
    <property type="entry name" value="Arabinose 5-phosphate isomerase"/>
    <property type="match status" value="1"/>
</dbReference>
<dbReference type="InterPro" id="IPR035474">
    <property type="entry name" value="SIS_Kpsf"/>
</dbReference>
<dbReference type="GO" id="GO:0005975">
    <property type="term" value="P:carbohydrate metabolic process"/>
    <property type="evidence" value="ECO:0007669"/>
    <property type="project" value="InterPro"/>
</dbReference>
<dbReference type="Pfam" id="PF01380">
    <property type="entry name" value="SIS"/>
    <property type="match status" value="1"/>
</dbReference>
<evidence type="ECO:0000256" key="4">
    <source>
        <dbReference type="PIRNR" id="PIRNR004692"/>
    </source>
</evidence>
<protein>
    <submittedName>
        <fullName evidence="11">KpsF/GutQ family sugar-phosphate isomerase</fullName>
    </submittedName>
</protein>
<dbReference type="InterPro" id="IPR004800">
    <property type="entry name" value="KdsD/KpsF-type"/>
</dbReference>
<comment type="similarity">
    <text evidence="1 4">Belongs to the SIS family. GutQ/KpsF subfamily.</text>
</comment>
<feature type="domain" description="CBS" evidence="9">
    <location>
        <begin position="223"/>
        <end position="282"/>
    </location>
</feature>
<dbReference type="GO" id="GO:1901135">
    <property type="term" value="P:carbohydrate derivative metabolic process"/>
    <property type="evidence" value="ECO:0007669"/>
    <property type="project" value="InterPro"/>
</dbReference>
<keyword evidence="12" id="KW-1185">Reference proteome</keyword>
<reference evidence="11 12" key="1">
    <citation type="submission" date="2017-09" db="EMBL/GenBank/DDBJ databases">
        <title>Biodiversity and function of Thalassospira species in the particle-attached aromatic-hydrocarbon-degrading consortia from the surface seawater of the China South Sea.</title>
        <authorList>
            <person name="Dong C."/>
            <person name="Lai Q."/>
            <person name="Shao Z."/>
        </authorList>
    </citation>
    <scope>NUCLEOTIDE SEQUENCE [LARGE SCALE GENOMIC DNA]</scope>
    <source>
        <strain evidence="11 12">139Z-12</strain>
    </source>
</reference>
<dbReference type="Gene3D" id="3.10.580.10">
    <property type="entry name" value="CBS-domain"/>
    <property type="match status" value="1"/>
</dbReference>
<dbReference type="Gene3D" id="3.40.50.10490">
    <property type="entry name" value="Glucose-6-phosphate isomerase like protein, domain 1"/>
    <property type="match status" value="1"/>
</dbReference>
<dbReference type="PIRSF" id="PIRSF004692">
    <property type="entry name" value="KdsD_KpsF"/>
    <property type="match status" value="1"/>
</dbReference>
<name>A0A2N3L849_9PROT</name>
<evidence type="ECO:0000256" key="1">
    <source>
        <dbReference type="ARBA" id="ARBA00008165"/>
    </source>
</evidence>
<dbReference type="EMBL" id="NXGX01000003">
    <property type="protein sequence ID" value="PKR58979.1"/>
    <property type="molecule type" value="Genomic_DNA"/>
</dbReference>
<comment type="caution">
    <text evidence="11">The sequence shown here is derived from an EMBL/GenBank/DDBJ whole genome shotgun (WGS) entry which is preliminary data.</text>
</comment>
<keyword evidence="3 7" id="KW-0129">CBS domain</keyword>
<evidence type="ECO:0000259" key="9">
    <source>
        <dbReference type="PROSITE" id="PS51371"/>
    </source>
</evidence>
<evidence type="ECO:0000256" key="8">
    <source>
        <dbReference type="SAM" id="MobiDB-lite"/>
    </source>
</evidence>
<evidence type="ECO:0000256" key="7">
    <source>
        <dbReference type="PROSITE-ProRule" id="PRU00703"/>
    </source>
</evidence>
<dbReference type="InterPro" id="IPR001347">
    <property type="entry name" value="SIS_dom"/>
</dbReference>
<dbReference type="Proteomes" id="UP000233332">
    <property type="component" value="Unassembled WGS sequence"/>
</dbReference>
<feature type="site" description="Catalytically relevant" evidence="6">
    <location>
        <position position="166"/>
    </location>
</feature>
<dbReference type="GO" id="GO:0019146">
    <property type="term" value="F:arabinose-5-phosphate isomerase activity"/>
    <property type="evidence" value="ECO:0007669"/>
    <property type="project" value="UniProtKB-ARBA"/>
</dbReference>
<keyword evidence="2" id="KW-0677">Repeat</keyword>
<dbReference type="RefSeq" id="WP_101301504.1">
    <property type="nucleotide sequence ID" value="NZ_NXGX01000003.1"/>
</dbReference>
<feature type="domain" description="CBS" evidence="9">
    <location>
        <begin position="288"/>
        <end position="340"/>
    </location>
</feature>
<dbReference type="CDD" id="cd05014">
    <property type="entry name" value="SIS_Kpsf"/>
    <property type="match status" value="1"/>
</dbReference>
<gene>
    <name evidence="11" type="ORF">COO92_09075</name>
</gene>
<evidence type="ECO:0000313" key="12">
    <source>
        <dbReference type="Proteomes" id="UP000233332"/>
    </source>
</evidence>
<dbReference type="Pfam" id="PF00571">
    <property type="entry name" value="CBS"/>
    <property type="match status" value="2"/>
</dbReference>
<dbReference type="InterPro" id="IPR046342">
    <property type="entry name" value="CBS_dom_sf"/>
</dbReference>
<dbReference type="AlphaFoldDB" id="A0A2N3L849"/>
<feature type="site" description="Catalytically relevant" evidence="6">
    <location>
        <position position="73"/>
    </location>
</feature>
<evidence type="ECO:0000256" key="5">
    <source>
        <dbReference type="PIRSR" id="PIRSR004692-2"/>
    </source>
</evidence>
<feature type="site" description="Catalytically relevant" evidence="6">
    <location>
        <position position="125"/>
    </location>
</feature>
<keyword evidence="11" id="KW-0413">Isomerase</keyword>
<feature type="domain" description="SIS" evidence="10">
    <location>
        <begin position="55"/>
        <end position="198"/>
    </location>
</feature>
<dbReference type="SMART" id="SM00116">
    <property type="entry name" value="CBS"/>
    <property type="match status" value="2"/>
</dbReference>
<dbReference type="InterPro" id="IPR050986">
    <property type="entry name" value="GutQ/KpsF_isomerases"/>
</dbReference>